<dbReference type="InterPro" id="IPR003653">
    <property type="entry name" value="Peptidase_C48_C"/>
</dbReference>
<dbReference type="InterPro" id="IPR038765">
    <property type="entry name" value="Papain-like_cys_pep_sf"/>
</dbReference>
<reference evidence="6" key="1">
    <citation type="submission" date="2015-01" db="EMBL/GenBank/DDBJ databases">
        <authorList>
            <person name="Aksoy S."/>
            <person name="Warren W."/>
            <person name="Wilson R.K."/>
        </authorList>
    </citation>
    <scope>NUCLEOTIDE SEQUENCE [LARGE SCALE GENOMIC DNA]</scope>
    <source>
        <strain evidence="6">IAEA</strain>
    </source>
</reference>
<dbReference type="Proteomes" id="UP000092460">
    <property type="component" value="Unassembled WGS sequence"/>
</dbReference>
<evidence type="ECO:0000313" key="5">
    <source>
        <dbReference type="EnsemblMetazoa" id="GPPI027532-PA"/>
    </source>
</evidence>
<evidence type="ECO:0000259" key="4">
    <source>
        <dbReference type="Pfam" id="PF02902"/>
    </source>
</evidence>
<keyword evidence="6" id="KW-1185">Reference proteome</keyword>
<dbReference type="EnsemblMetazoa" id="GPPI027532-RA">
    <property type="protein sequence ID" value="GPPI027532-PA"/>
    <property type="gene ID" value="GPPI027532"/>
</dbReference>
<dbReference type="STRING" id="67801.A0A1B0BEM0"/>
<evidence type="ECO:0000256" key="3">
    <source>
        <dbReference type="ARBA" id="ARBA00022801"/>
    </source>
</evidence>
<dbReference type="Pfam" id="PF02902">
    <property type="entry name" value="Peptidase_C48"/>
    <property type="match status" value="1"/>
</dbReference>
<accession>A0A1B0BEM0</accession>
<organism evidence="5 6">
    <name type="scientific">Glossina palpalis gambiensis</name>
    <dbReference type="NCBI Taxonomy" id="67801"/>
    <lineage>
        <taxon>Eukaryota</taxon>
        <taxon>Metazoa</taxon>
        <taxon>Ecdysozoa</taxon>
        <taxon>Arthropoda</taxon>
        <taxon>Hexapoda</taxon>
        <taxon>Insecta</taxon>
        <taxon>Pterygota</taxon>
        <taxon>Neoptera</taxon>
        <taxon>Endopterygota</taxon>
        <taxon>Diptera</taxon>
        <taxon>Brachycera</taxon>
        <taxon>Muscomorpha</taxon>
        <taxon>Hippoboscoidea</taxon>
        <taxon>Glossinidae</taxon>
        <taxon>Glossina</taxon>
    </lineage>
</organism>
<feature type="domain" description="Ubiquitin-like protease family profile" evidence="4">
    <location>
        <begin position="128"/>
        <end position="219"/>
    </location>
</feature>
<comment type="similarity">
    <text evidence="1">Belongs to the peptidase C48 family.</text>
</comment>
<sequence>MQRQELDQLQQTQRPILIYPSGRFSISGTRMDYELLSPGRWLNDTIMKFYGLRLRDRLDKTLRNRVALSCIHKFANNVGRSTSSTCQRFCYPCAGRSTSNGKPSWNKPGQIQPYIHSRVQKNCFPGAEVIDNVRKFLCWDYQSRYKVEVDFSEHLLSTTMVGIPQQCNLSDCGILTLENIYRYLCRGDKPWDAADLPRNWCTSQDAKFSRIRLAHNISALTKTNGYRGEISILKDHLANLATMGAGKEVRQKTARAVECRSMTLLTRDDEPAQKRKVLDTTTHGVTKEVTLYGTLMPPTSGTACKTPDDESVRLGFLIPLDSDKSDEITEEHSPTVWGKLLPLRHNDPGWQALQKDNNVYQQLVAKFFSRGKCGRSSVSRDSVWYRLKTTKTEIVYHPPNPVHKR</sequence>
<dbReference type="EMBL" id="JXJN01012941">
    <property type="status" value="NOT_ANNOTATED_CDS"/>
    <property type="molecule type" value="Genomic_DNA"/>
</dbReference>
<evidence type="ECO:0000313" key="6">
    <source>
        <dbReference type="Proteomes" id="UP000092460"/>
    </source>
</evidence>
<dbReference type="VEuPathDB" id="VectorBase:GPPI027532"/>
<dbReference type="Gene3D" id="3.40.395.10">
    <property type="entry name" value="Adenoviral Proteinase, Chain A"/>
    <property type="match status" value="1"/>
</dbReference>
<protein>
    <recommendedName>
        <fullName evidence="4">Ubiquitin-like protease family profile domain-containing protein</fullName>
    </recommendedName>
</protein>
<evidence type="ECO:0000256" key="2">
    <source>
        <dbReference type="ARBA" id="ARBA00022670"/>
    </source>
</evidence>
<dbReference type="GO" id="GO:0008234">
    <property type="term" value="F:cysteine-type peptidase activity"/>
    <property type="evidence" value="ECO:0007669"/>
    <property type="project" value="InterPro"/>
</dbReference>
<keyword evidence="2" id="KW-0645">Protease</keyword>
<dbReference type="GO" id="GO:0006508">
    <property type="term" value="P:proteolysis"/>
    <property type="evidence" value="ECO:0007669"/>
    <property type="project" value="UniProtKB-KW"/>
</dbReference>
<name>A0A1B0BEM0_9MUSC</name>
<dbReference type="AlphaFoldDB" id="A0A1B0BEM0"/>
<dbReference type="SUPFAM" id="SSF54001">
    <property type="entry name" value="Cysteine proteinases"/>
    <property type="match status" value="1"/>
</dbReference>
<evidence type="ECO:0000256" key="1">
    <source>
        <dbReference type="ARBA" id="ARBA00005234"/>
    </source>
</evidence>
<keyword evidence="3" id="KW-0378">Hydrolase</keyword>
<reference evidence="5" key="2">
    <citation type="submission" date="2020-05" db="UniProtKB">
        <authorList>
            <consortium name="EnsemblMetazoa"/>
        </authorList>
    </citation>
    <scope>IDENTIFICATION</scope>
    <source>
        <strain evidence="5">IAEA</strain>
    </source>
</reference>
<dbReference type="Gene3D" id="1.10.418.20">
    <property type="match status" value="1"/>
</dbReference>
<proteinExistence type="inferred from homology"/>